<proteinExistence type="predicted"/>
<dbReference type="SUPFAM" id="SSF52833">
    <property type="entry name" value="Thioredoxin-like"/>
    <property type="match status" value="1"/>
</dbReference>
<name>A0A9W6MPS1_9PROT</name>
<reference evidence="2" key="2">
    <citation type="submission" date="2023-01" db="EMBL/GenBank/DDBJ databases">
        <authorList>
            <person name="Sun Q."/>
            <person name="Evtushenko L."/>
        </authorList>
    </citation>
    <scope>NUCLEOTIDE SEQUENCE</scope>
    <source>
        <strain evidence="2">VKM B-1513</strain>
    </source>
</reference>
<dbReference type="EMBL" id="BSFE01000016">
    <property type="protein sequence ID" value="GLK53920.1"/>
    <property type="molecule type" value="Genomic_DNA"/>
</dbReference>
<evidence type="ECO:0000313" key="3">
    <source>
        <dbReference type="Proteomes" id="UP001143486"/>
    </source>
</evidence>
<dbReference type="InterPro" id="IPR007332">
    <property type="entry name" value="DUF411"/>
</dbReference>
<dbReference type="Proteomes" id="UP001143486">
    <property type="component" value="Unassembled WGS sequence"/>
</dbReference>
<feature type="chain" id="PRO_5040772170" evidence="1">
    <location>
        <begin position="28"/>
        <end position="154"/>
    </location>
</feature>
<evidence type="ECO:0000256" key="1">
    <source>
        <dbReference type="SAM" id="SignalP"/>
    </source>
</evidence>
<feature type="signal peptide" evidence="1">
    <location>
        <begin position="1"/>
        <end position="27"/>
    </location>
</feature>
<keyword evidence="1" id="KW-0732">Signal</keyword>
<sequence length="154" mass="16757">MFDRRKFMLKSLLALVGVNGLSAVANADDIEILVYKSPTCGCCNAWIEHLRGAGFVVRQRNVADVSPIKNRHGVPSQLWSCHTAVIGGYVIEGHVPAHDIRRLLDEAPDVDGLAVPGMPAGSPGMEAGDYREAFNVWTFGGDELEAYARYTDRG</sequence>
<evidence type="ECO:0000313" key="2">
    <source>
        <dbReference type="EMBL" id="GLK53920.1"/>
    </source>
</evidence>
<reference evidence="2" key="1">
    <citation type="journal article" date="2014" name="Int. J. Syst. Evol. Microbiol.">
        <title>Complete genome sequence of Corynebacterium casei LMG S-19264T (=DSM 44701T), isolated from a smear-ripened cheese.</title>
        <authorList>
            <consortium name="US DOE Joint Genome Institute (JGI-PGF)"/>
            <person name="Walter F."/>
            <person name="Albersmeier A."/>
            <person name="Kalinowski J."/>
            <person name="Ruckert C."/>
        </authorList>
    </citation>
    <scope>NUCLEOTIDE SEQUENCE</scope>
    <source>
        <strain evidence="2">VKM B-1513</strain>
    </source>
</reference>
<dbReference type="RefSeq" id="WP_271188256.1">
    <property type="nucleotide sequence ID" value="NZ_BSFE01000016.1"/>
</dbReference>
<keyword evidence="3" id="KW-1185">Reference proteome</keyword>
<gene>
    <name evidence="2" type="ORF">GCM10017621_34280</name>
</gene>
<comment type="caution">
    <text evidence="2">The sequence shown here is derived from an EMBL/GenBank/DDBJ whole genome shotgun (WGS) entry which is preliminary data.</text>
</comment>
<protein>
    <submittedName>
        <fullName evidence="2">Metal-binding protein</fullName>
    </submittedName>
</protein>
<accession>A0A9W6MPS1</accession>
<organism evidence="2 3">
    <name type="scientific">Maricaulis virginensis</name>
    <dbReference type="NCBI Taxonomy" id="144022"/>
    <lineage>
        <taxon>Bacteria</taxon>
        <taxon>Pseudomonadati</taxon>
        <taxon>Pseudomonadota</taxon>
        <taxon>Alphaproteobacteria</taxon>
        <taxon>Maricaulales</taxon>
        <taxon>Maricaulaceae</taxon>
        <taxon>Maricaulis</taxon>
    </lineage>
</organism>
<dbReference type="AlphaFoldDB" id="A0A9W6MPS1"/>
<dbReference type="Pfam" id="PF04214">
    <property type="entry name" value="DUF411"/>
    <property type="match status" value="1"/>
</dbReference>
<dbReference type="InterPro" id="IPR036249">
    <property type="entry name" value="Thioredoxin-like_sf"/>
</dbReference>